<reference evidence="1 2" key="1">
    <citation type="journal article" date="2014" name="BMC Genomics">
        <title>Oil accumulation mechanisms of the oleaginous microalga Chlorella protothecoides revealed through its genome, transcriptomes, and proteomes.</title>
        <authorList>
            <person name="Gao C."/>
            <person name="Wang Y."/>
            <person name="Shen Y."/>
            <person name="Yan D."/>
            <person name="He X."/>
            <person name="Dai J."/>
            <person name="Wu Q."/>
        </authorList>
    </citation>
    <scope>NUCLEOTIDE SEQUENCE [LARGE SCALE GENOMIC DNA]</scope>
    <source>
        <strain evidence="1 2">0710</strain>
    </source>
</reference>
<dbReference type="KEGG" id="apro:F751_3670"/>
<proteinExistence type="predicted"/>
<name>A0A087SJX8_AUXPR</name>
<sequence>MEQRIIFHKVTRLNACSVFWRARILMEWSACLLHGPFVKTLAVVPHRSFSENRCAVSLARYLACFYSLTLEI</sequence>
<evidence type="ECO:0000313" key="1">
    <source>
        <dbReference type="EMBL" id="KFM26032.1"/>
    </source>
</evidence>
<organism evidence="1 2">
    <name type="scientific">Auxenochlorella protothecoides</name>
    <name type="common">Green microalga</name>
    <name type="synonym">Chlorella protothecoides</name>
    <dbReference type="NCBI Taxonomy" id="3075"/>
    <lineage>
        <taxon>Eukaryota</taxon>
        <taxon>Viridiplantae</taxon>
        <taxon>Chlorophyta</taxon>
        <taxon>core chlorophytes</taxon>
        <taxon>Trebouxiophyceae</taxon>
        <taxon>Chlorellales</taxon>
        <taxon>Chlorellaceae</taxon>
        <taxon>Auxenochlorella</taxon>
    </lineage>
</organism>
<gene>
    <name evidence="1" type="ORF">F751_3670</name>
</gene>
<dbReference type="Proteomes" id="UP000028924">
    <property type="component" value="Unassembled WGS sequence"/>
</dbReference>
<dbReference type="AlphaFoldDB" id="A0A087SJX8"/>
<accession>A0A087SJX8</accession>
<keyword evidence="2" id="KW-1185">Reference proteome</keyword>
<dbReference type="GeneID" id="23615061"/>
<dbReference type="EMBL" id="KL662125">
    <property type="protein sequence ID" value="KFM26032.1"/>
    <property type="molecule type" value="Genomic_DNA"/>
</dbReference>
<protein>
    <submittedName>
        <fullName evidence="1">Uncharacterized protein</fullName>
    </submittedName>
</protein>
<dbReference type="RefSeq" id="XP_011398928.1">
    <property type="nucleotide sequence ID" value="XM_011400626.1"/>
</dbReference>
<evidence type="ECO:0000313" key="2">
    <source>
        <dbReference type="Proteomes" id="UP000028924"/>
    </source>
</evidence>